<dbReference type="PANTHER" id="PTHR42714:SF2">
    <property type="entry name" value="TRNA MODIFICATION GTPASE GTPBP3, MITOCHONDRIAL"/>
    <property type="match status" value="1"/>
</dbReference>
<dbReference type="PANTHER" id="PTHR42714">
    <property type="entry name" value="TRNA MODIFICATION GTPASE GTPBP3"/>
    <property type="match status" value="1"/>
</dbReference>
<comment type="caution">
    <text evidence="3">The sequence shown here is derived from an EMBL/GenBank/DDBJ whole genome shotgun (WGS) entry which is preliminary data.</text>
</comment>
<keyword evidence="4" id="KW-1185">Reference proteome</keyword>
<feature type="domain" description="MnmE helical" evidence="2">
    <location>
        <begin position="93"/>
        <end position="138"/>
    </location>
</feature>
<gene>
    <name evidence="3" type="primary">Gtpbp3_1</name>
    <name evidence="3" type="ORF">ALACHE_R15555</name>
</gene>
<feature type="non-terminal residue" evidence="3">
    <location>
        <position position="138"/>
    </location>
</feature>
<dbReference type="InterPro" id="IPR027368">
    <property type="entry name" value="MnmE_dom2"/>
</dbReference>
<evidence type="ECO:0000313" key="3">
    <source>
        <dbReference type="EMBL" id="NXQ34632.1"/>
    </source>
</evidence>
<evidence type="ECO:0000256" key="1">
    <source>
        <dbReference type="SAM" id="MobiDB-lite"/>
    </source>
</evidence>
<feature type="compositionally biased region" description="Low complexity" evidence="1">
    <location>
        <begin position="48"/>
        <end position="76"/>
    </location>
</feature>
<feature type="non-terminal residue" evidence="3">
    <location>
        <position position="1"/>
    </location>
</feature>
<dbReference type="GO" id="GO:0030488">
    <property type="term" value="P:tRNA methylation"/>
    <property type="evidence" value="ECO:0007669"/>
    <property type="project" value="TreeGrafter"/>
</dbReference>
<feature type="compositionally biased region" description="Low complexity" evidence="1">
    <location>
        <begin position="25"/>
        <end position="40"/>
    </location>
</feature>
<dbReference type="Gene3D" id="3.30.1360.120">
    <property type="entry name" value="Probable tRNA modification gtpase trme, domain 1"/>
    <property type="match status" value="1"/>
</dbReference>
<dbReference type="EMBL" id="VWYE01024517">
    <property type="protein sequence ID" value="NXQ34632.1"/>
    <property type="molecule type" value="Genomic_DNA"/>
</dbReference>
<feature type="region of interest" description="Disordered" evidence="1">
    <location>
        <begin position="1"/>
        <end position="78"/>
    </location>
</feature>
<sequence>SPGSFPRSPQAASRGCVQPSSHGFPLTLSLPLLSPASLSPSPSPLSPGCPGALSDPLSPLPGLSLSPGRLPGLRPAEPGEFTRRAFQHGKLDLTAAEGLRDLIGAETEAQRRQALRQMEGELGRLYQRWSHALTQVRA</sequence>
<dbReference type="Pfam" id="PF12631">
    <property type="entry name" value="MnmE_helical"/>
    <property type="match status" value="1"/>
</dbReference>
<name>A0A7L2CBH8_9PASS</name>
<protein>
    <submittedName>
        <fullName evidence="3">GTPB3 GTPase</fullName>
    </submittedName>
</protein>
<dbReference type="InterPro" id="IPR027266">
    <property type="entry name" value="TrmE/GcvT-like"/>
</dbReference>
<dbReference type="AlphaFoldDB" id="A0A7L2CBH8"/>
<dbReference type="Gene3D" id="1.20.120.430">
    <property type="entry name" value="tRNA modification GTPase MnmE domain 2"/>
    <property type="match status" value="1"/>
</dbReference>
<evidence type="ECO:0000313" key="4">
    <source>
        <dbReference type="Proteomes" id="UP000571582"/>
    </source>
</evidence>
<dbReference type="InterPro" id="IPR025867">
    <property type="entry name" value="MnmE_helical"/>
</dbReference>
<dbReference type="SUPFAM" id="SSF116878">
    <property type="entry name" value="TrmE connector domain"/>
    <property type="match status" value="1"/>
</dbReference>
<proteinExistence type="predicted"/>
<evidence type="ECO:0000259" key="2">
    <source>
        <dbReference type="Pfam" id="PF12631"/>
    </source>
</evidence>
<dbReference type="GO" id="GO:0005739">
    <property type="term" value="C:mitochondrion"/>
    <property type="evidence" value="ECO:0007669"/>
    <property type="project" value="TreeGrafter"/>
</dbReference>
<reference evidence="3 4" key="1">
    <citation type="submission" date="2019-09" db="EMBL/GenBank/DDBJ databases">
        <title>Bird 10,000 Genomes (B10K) Project - Family phase.</title>
        <authorList>
            <person name="Zhang G."/>
        </authorList>
    </citation>
    <scope>NUCLEOTIDE SEQUENCE [LARGE SCALE GENOMIC DNA]</scope>
    <source>
        <strain evidence="3">B10K-DU-001-15</strain>
        <tissue evidence="3">Muscle</tissue>
    </source>
</reference>
<organism evidence="3 4">
    <name type="scientific">Alaudala cheleensis</name>
    <name type="common">Asian short-toed lark</name>
    <dbReference type="NCBI Taxonomy" id="670337"/>
    <lineage>
        <taxon>Eukaryota</taxon>
        <taxon>Metazoa</taxon>
        <taxon>Chordata</taxon>
        <taxon>Craniata</taxon>
        <taxon>Vertebrata</taxon>
        <taxon>Euteleostomi</taxon>
        <taxon>Archelosauria</taxon>
        <taxon>Archosauria</taxon>
        <taxon>Dinosauria</taxon>
        <taxon>Saurischia</taxon>
        <taxon>Theropoda</taxon>
        <taxon>Coelurosauria</taxon>
        <taxon>Aves</taxon>
        <taxon>Neognathae</taxon>
        <taxon>Neoaves</taxon>
        <taxon>Telluraves</taxon>
        <taxon>Australaves</taxon>
        <taxon>Passeriformes</taxon>
        <taxon>Sylvioidea</taxon>
        <taxon>Alaudidae</taxon>
        <taxon>Alaudala</taxon>
    </lineage>
</organism>
<accession>A0A7L2CBH8</accession>
<dbReference type="Proteomes" id="UP000571582">
    <property type="component" value="Unassembled WGS sequence"/>
</dbReference>
<dbReference type="GO" id="GO:0002098">
    <property type="term" value="P:tRNA wobble uridine modification"/>
    <property type="evidence" value="ECO:0007669"/>
    <property type="project" value="TreeGrafter"/>
</dbReference>